<evidence type="ECO:0000313" key="1">
    <source>
        <dbReference type="EMBL" id="KRT55830.1"/>
    </source>
</evidence>
<accession>A0A0T5YZS1</accession>
<gene>
    <name evidence="1" type="ORF">Ga0074115_12526</name>
    <name evidence="2" type="ORF">Ga0076813_108510</name>
</gene>
<dbReference type="Proteomes" id="UP000051634">
    <property type="component" value="Unassembled WGS sequence"/>
</dbReference>
<dbReference type="AlphaFoldDB" id="A0A0T5YZS1"/>
<protein>
    <submittedName>
        <fullName evidence="1">Uncharacterized protein</fullName>
    </submittedName>
</protein>
<dbReference type="EMBL" id="LDXT01000072">
    <property type="protein sequence ID" value="KRT55830.1"/>
    <property type="molecule type" value="Genomic_DNA"/>
</dbReference>
<evidence type="ECO:0000313" key="3">
    <source>
        <dbReference type="Proteomes" id="UP000051276"/>
    </source>
</evidence>
<dbReference type="STRING" id="54398.Ga0074115_12526"/>
<comment type="caution">
    <text evidence="1">The sequence shown here is derived from an EMBL/GenBank/DDBJ whole genome shotgun (WGS) entry which is preliminary data.</text>
</comment>
<organism evidence="1 4">
    <name type="scientific">endosymbiont of Ridgeia piscesae</name>
    <dbReference type="NCBI Taxonomy" id="54398"/>
    <lineage>
        <taxon>Bacteria</taxon>
        <taxon>Pseudomonadati</taxon>
        <taxon>Pseudomonadota</taxon>
        <taxon>Gammaproteobacteria</taxon>
        <taxon>sulfur-oxidizing symbionts</taxon>
    </lineage>
</organism>
<dbReference type="Proteomes" id="UP000051276">
    <property type="component" value="Unassembled WGS sequence"/>
</dbReference>
<evidence type="ECO:0000313" key="4">
    <source>
        <dbReference type="Proteomes" id="UP000051634"/>
    </source>
</evidence>
<name>A0A0T5YZS1_9GAMM</name>
<dbReference type="RefSeq" id="WP_057955191.1">
    <property type="nucleotide sequence ID" value="NZ_KQ556871.1"/>
</dbReference>
<reference evidence="3 4" key="1">
    <citation type="submission" date="2015-11" db="EMBL/GenBank/DDBJ databases">
        <title>The genome of Candidatus Endoriftia persephone in Ridgeia piscesae and population structure of the North Eastern Pacific vestimentiferan symbionts.</title>
        <authorList>
            <person name="Perez M."/>
            <person name="Juniper K.S."/>
        </authorList>
    </citation>
    <scope>NUCLEOTIDE SEQUENCE [LARGE SCALE GENOMIC DNA]</scope>
    <source>
        <strain evidence="2">Ind10</strain>
        <strain evidence="1">Ind11</strain>
    </source>
</reference>
<dbReference type="EMBL" id="LMXI01000609">
    <property type="protein sequence ID" value="KRT57094.1"/>
    <property type="molecule type" value="Genomic_DNA"/>
</dbReference>
<evidence type="ECO:0000313" key="2">
    <source>
        <dbReference type="EMBL" id="KRT57094.1"/>
    </source>
</evidence>
<dbReference type="OrthoDB" id="7065213at2"/>
<sequence>MLDITVGCIPMEFGFKGERSYIQGPDLVNGVLSHFAGKEIQNVKFSIHGFINTPHCTLSIYAADPKNNTGEFRGYLTRDGKKWWLEITARDQKSGVENRSPYDENAIISQCNIEGKQVSLTGRSAYSFMETIVSMTKLLLTELIRPTGGKWIFTAIEIDEYFDLRENLSIKLLHNFQNKLVKSEVLSDDVRVGIIYFSLVKP</sequence>
<keyword evidence="4" id="KW-1185">Reference proteome</keyword>
<proteinExistence type="predicted"/>